<sequence>MKKLVFSMIIAAGSLLYKSADAQVGVHVGFNLGPVSVHLAAPVASAPVYDDFYYLPDEEAYYSVPEHCYYYNDGDEWISAAYLPGRFHDIDWRSARRYEVRAQRPYMNHSFYRSKFGGFNGGYNRDMYANRMPDRRGDWNNRGGRFQDSPFDSNNAYGRGEQPRMERRGGGFQGQMNDNRGGWDGQRGDNNQGRGEMNRGNWNNQGGYNQRGNDYNQNGFSGQRNNQGGQSQGNFGGQPSNNNQNTNQGGNQNGRGERGGNWNGNGQEHFAQNNNSGSNNGNRRGF</sequence>
<evidence type="ECO:0000313" key="3">
    <source>
        <dbReference type="EMBL" id="QJD98133.1"/>
    </source>
</evidence>
<feature type="compositionally biased region" description="Polar residues" evidence="1">
    <location>
        <begin position="200"/>
        <end position="215"/>
    </location>
</feature>
<keyword evidence="4" id="KW-1185">Reference proteome</keyword>
<evidence type="ECO:0000256" key="1">
    <source>
        <dbReference type="SAM" id="MobiDB-lite"/>
    </source>
</evidence>
<dbReference type="Proteomes" id="UP000503278">
    <property type="component" value="Chromosome"/>
</dbReference>
<feature type="compositionally biased region" description="Low complexity" evidence="1">
    <location>
        <begin position="237"/>
        <end position="250"/>
    </location>
</feature>
<feature type="compositionally biased region" description="Low complexity" evidence="1">
    <location>
        <begin position="216"/>
        <end position="229"/>
    </location>
</feature>
<accession>A0A7L5EB12</accession>
<feature type="region of interest" description="Disordered" evidence="1">
    <location>
        <begin position="134"/>
        <end position="286"/>
    </location>
</feature>
<protein>
    <recommendedName>
        <fullName evidence="5">DUF3300 domain-containing protein</fullName>
    </recommendedName>
</protein>
<evidence type="ECO:0000313" key="4">
    <source>
        <dbReference type="Proteomes" id="UP000503278"/>
    </source>
</evidence>
<name>A0A7L5EB12_9SPHI</name>
<reference evidence="3 4" key="1">
    <citation type="submission" date="2020-04" db="EMBL/GenBank/DDBJ databases">
        <title>Genome sequencing of novel species.</title>
        <authorList>
            <person name="Heo J."/>
            <person name="Kim S.-J."/>
            <person name="Kim J.-S."/>
            <person name="Hong S.-B."/>
            <person name="Kwon S.-W."/>
        </authorList>
    </citation>
    <scope>NUCLEOTIDE SEQUENCE [LARGE SCALE GENOMIC DNA]</scope>
    <source>
        <strain evidence="3 4">F39-2</strain>
    </source>
</reference>
<feature type="compositionally biased region" description="Low complexity" evidence="1">
    <location>
        <begin position="273"/>
        <end position="286"/>
    </location>
</feature>
<keyword evidence="2" id="KW-0732">Signal</keyword>
<dbReference type="RefSeq" id="WP_169610875.1">
    <property type="nucleotide sequence ID" value="NZ_CP051682.1"/>
</dbReference>
<evidence type="ECO:0000256" key="2">
    <source>
        <dbReference type="SAM" id="SignalP"/>
    </source>
</evidence>
<feature type="chain" id="PRO_5029498980" description="DUF3300 domain-containing protein" evidence="2">
    <location>
        <begin position="23"/>
        <end position="286"/>
    </location>
</feature>
<dbReference type="EMBL" id="CP051682">
    <property type="protein sequence ID" value="QJD98133.1"/>
    <property type="molecule type" value="Genomic_DNA"/>
</dbReference>
<feature type="signal peptide" evidence="2">
    <location>
        <begin position="1"/>
        <end position="22"/>
    </location>
</feature>
<evidence type="ECO:0008006" key="5">
    <source>
        <dbReference type="Google" id="ProtNLM"/>
    </source>
</evidence>
<gene>
    <name evidence="3" type="ORF">HH214_20765</name>
</gene>
<dbReference type="AlphaFoldDB" id="A0A7L5EB12"/>
<organism evidence="3 4">
    <name type="scientific">Mucilaginibacter robiniae</name>
    <dbReference type="NCBI Taxonomy" id="2728022"/>
    <lineage>
        <taxon>Bacteria</taxon>
        <taxon>Pseudomonadati</taxon>
        <taxon>Bacteroidota</taxon>
        <taxon>Sphingobacteriia</taxon>
        <taxon>Sphingobacteriales</taxon>
        <taxon>Sphingobacteriaceae</taxon>
        <taxon>Mucilaginibacter</taxon>
    </lineage>
</organism>
<proteinExistence type="predicted"/>
<dbReference type="KEGG" id="mrob:HH214_20765"/>